<proteinExistence type="predicted"/>
<organism evidence="1 2">
    <name type="scientific">Psychrobacter nivimaris</name>
    <dbReference type="NCBI Taxonomy" id="281738"/>
    <lineage>
        <taxon>Bacteria</taxon>
        <taxon>Pseudomonadati</taxon>
        <taxon>Pseudomonadota</taxon>
        <taxon>Gammaproteobacteria</taxon>
        <taxon>Moraxellales</taxon>
        <taxon>Moraxellaceae</taxon>
        <taxon>Psychrobacter</taxon>
    </lineage>
</organism>
<accession>A0A6N7C252</accession>
<dbReference type="AlphaFoldDB" id="A0A6N7C252"/>
<gene>
    <name evidence="1" type="ORF">FQV37_2904</name>
</gene>
<comment type="caution">
    <text evidence="1">The sequence shown here is derived from an EMBL/GenBank/DDBJ whole genome shotgun (WGS) entry which is preliminary data.</text>
</comment>
<sequence length="38" mass="4391">MGVPVRSSLCGKNAQLPLTDVRYMVCGYDKKRNSQRYR</sequence>
<keyword evidence="2" id="KW-1185">Reference proteome</keyword>
<name>A0A6N7C252_9GAMM</name>
<evidence type="ECO:0000313" key="1">
    <source>
        <dbReference type="EMBL" id="KAF0569423.1"/>
    </source>
</evidence>
<dbReference type="EMBL" id="VZIZ01000009">
    <property type="protein sequence ID" value="KAF0569423.1"/>
    <property type="molecule type" value="Genomic_DNA"/>
</dbReference>
<reference evidence="1 2" key="1">
    <citation type="submission" date="2019-09" db="EMBL/GenBank/DDBJ databases">
        <title>Draft genome sequence of Psychrobacter nivimaris LAMA 639, in search for biotechnological relevant genes.</title>
        <authorList>
            <person name="Lima A.O.S."/>
            <person name="Staloch B.E.K."/>
            <person name="Freitas R.C."/>
            <person name="Niero H."/>
            <person name="Silva M.A.C."/>
        </authorList>
    </citation>
    <scope>NUCLEOTIDE SEQUENCE [LARGE SCALE GENOMIC DNA]</scope>
    <source>
        <strain evidence="1 2">LAMA 639</strain>
    </source>
</reference>
<protein>
    <submittedName>
        <fullName evidence="1">Uncharacterized protein</fullName>
    </submittedName>
</protein>
<evidence type="ECO:0000313" key="2">
    <source>
        <dbReference type="Proteomes" id="UP000471465"/>
    </source>
</evidence>
<dbReference type="Proteomes" id="UP000471465">
    <property type="component" value="Unassembled WGS sequence"/>
</dbReference>